<dbReference type="EMBL" id="BAABDO010000107">
    <property type="protein sequence ID" value="GAA4152890.1"/>
    <property type="molecule type" value="Genomic_DNA"/>
</dbReference>
<evidence type="ECO:0000259" key="1">
    <source>
        <dbReference type="PROSITE" id="PS50943"/>
    </source>
</evidence>
<dbReference type="CDD" id="cd00093">
    <property type="entry name" value="HTH_XRE"/>
    <property type="match status" value="1"/>
</dbReference>
<comment type="caution">
    <text evidence="2">The sequence shown here is derived from an EMBL/GenBank/DDBJ whole genome shotgun (WGS) entry which is preliminary data.</text>
</comment>
<evidence type="ECO:0000313" key="3">
    <source>
        <dbReference type="Proteomes" id="UP001500266"/>
    </source>
</evidence>
<dbReference type="SMART" id="SM00530">
    <property type="entry name" value="HTH_XRE"/>
    <property type="match status" value="1"/>
</dbReference>
<dbReference type="InterPro" id="IPR043917">
    <property type="entry name" value="DUF5753"/>
</dbReference>
<organism evidence="2 3">
    <name type="scientific">Actinomadura keratinilytica</name>
    <dbReference type="NCBI Taxonomy" id="547461"/>
    <lineage>
        <taxon>Bacteria</taxon>
        <taxon>Bacillati</taxon>
        <taxon>Actinomycetota</taxon>
        <taxon>Actinomycetes</taxon>
        <taxon>Streptosporangiales</taxon>
        <taxon>Thermomonosporaceae</taxon>
        <taxon>Actinomadura</taxon>
    </lineage>
</organism>
<dbReference type="Gene3D" id="1.10.260.40">
    <property type="entry name" value="lambda repressor-like DNA-binding domains"/>
    <property type="match status" value="1"/>
</dbReference>
<dbReference type="PROSITE" id="PS50943">
    <property type="entry name" value="HTH_CROC1"/>
    <property type="match status" value="1"/>
</dbReference>
<dbReference type="Proteomes" id="UP001500266">
    <property type="component" value="Unassembled WGS sequence"/>
</dbReference>
<feature type="domain" description="HTH cro/C1-type" evidence="1">
    <location>
        <begin position="17"/>
        <end position="71"/>
    </location>
</feature>
<proteinExistence type="predicted"/>
<sequence length="281" mass="30824">MIKKVATARGRTLGAELRDLRKKVDLTTRAAAARIGWTPSMLNRTENGLRATSAEEVAMILGAYGATGAERERLLSLARDAETPGWWETGDSIYPSPLKALIGFESQAVRITNIELALIPGLFQIPEYSRAIMRAADIPPLEIETRVATRLGRQAILSRPAPPKLIAIIDESALRRPVGGPTVMAEQLRVLARLAQRPNITVRVIPFHAGAHAALVGGFSILEFERARPLVHQEGNRSLSFVDSPTEVDSFVADVDTLTRTSLPPERSLDYIRMIATSFER</sequence>
<dbReference type="SUPFAM" id="SSF47413">
    <property type="entry name" value="lambda repressor-like DNA-binding domains"/>
    <property type="match status" value="1"/>
</dbReference>
<dbReference type="Pfam" id="PF19054">
    <property type="entry name" value="DUF5753"/>
    <property type="match status" value="1"/>
</dbReference>
<accession>A0ABP7ZC23</accession>
<dbReference type="RefSeq" id="WP_345024194.1">
    <property type="nucleotide sequence ID" value="NZ_BAABDO010000107.1"/>
</dbReference>
<protein>
    <submittedName>
        <fullName evidence="2">Helix-turn-helix transcriptional regulator</fullName>
    </submittedName>
</protein>
<gene>
    <name evidence="2" type="ORF">GCM10022416_51480</name>
</gene>
<name>A0ABP7ZC23_9ACTN</name>
<dbReference type="InterPro" id="IPR010982">
    <property type="entry name" value="Lambda_DNA-bd_dom_sf"/>
</dbReference>
<reference evidence="3" key="1">
    <citation type="journal article" date="2019" name="Int. J. Syst. Evol. Microbiol.">
        <title>The Global Catalogue of Microorganisms (GCM) 10K type strain sequencing project: providing services to taxonomists for standard genome sequencing and annotation.</title>
        <authorList>
            <consortium name="The Broad Institute Genomics Platform"/>
            <consortium name="The Broad Institute Genome Sequencing Center for Infectious Disease"/>
            <person name="Wu L."/>
            <person name="Ma J."/>
        </authorList>
    </citation>
    <scope>NUCLEOTIDE SEQUENCE [LARGE SCALE GENOMIC DNA]</scope>
    <source>
        <strain evidence="3">JCM 17316</strain>
    </source>
</reference>
<dbReference type="InterPro" id="IPR001387">
    <property type="entry name" value="Cro/C1-type_HTH"/>
</dbReference>
<dbReference type="Pfam" id="PF13560">
    <property type="entry name" value="HTH_31"/>
    <property type="match status" value="1"/>
</dbReference>
<evidence type="ECO:0000313" key="2">
    <source>
        <dbReference type="EMBL" id="GAA4152890.1"/>
    </source>
</evidence>
<keyword evidence="3" id="KW-1185">Reference proteome</keyword>